<dbReference type="PANTHER" id="PTHR11525:SF0">
    <property type="entry name" value="FARNESYL PYROPHOSPHATE SYNTHASE"/>
    <property type="match status" value="1"/>
</dbReference>
<name>A0A9R0I2X6_SPIOL</name>
<dbReference type="GO" id="GO:0004337">
    <property type="term" value="F:(2E,6E)-farnesyl diphosphate synthase activity"/>
    <property type="evidence" value="ECO:0000318"/>
    <property type="project" value="GO_Central"/>
</dbReference>
<dbReference type="SUPFAM" id="SSF48576">
    <property type="entry name" value="Terpenoid synthases"/>
    <property type="match status" value="1"/>
</dbReference>
<keyword evidence="7" id="KW-1185">Reference proteome</keyword>
<keyword evidence="5" id="KW-0460">Magnesium</keyword>
<proteinExistence type="inferred from homology"/>
<evidence type="ECO:0000256" key="1">
    <source>
        <dbReference type="ARBA" id="ARBA00001946"/>
    </source>
</evidence>
<dbReference type="AlphaFoldDB" id="A0A9R0I2X6"/>
<organism evidence="7 8">
    <name type="scientific">Spinacia oleracea</name>
    <name type="common">Spinach</name>
    <dbReference type="NCBI Taxonomy" id="3562"/>
    <lineage>
        <taxon>Eukaryota</taxon>
        <taxon>Viridiplantae</taxon>
        <taxon>Streptophyta</taxon>
        <taxon>Embryophyta</taxon>
        <taxon>Tracheophyta</taxon>
        <taxon>Spermatophyta</taxon>
        <taxon>Magnoliopsida</taxon>
        <taxon>eudicotyledons</taxon>
        <taxon>Gunneridae</taxon>
        <taxon>Pentapetalae</taxon>
        <taxon>Caryophyllales</taxon>
        <taxon>Chenopodiaceae</taxon>
        <taxon>Chenopodioideae</taxon>
        <taxon>Anserineae</taxon>
        <taxon>Spinacia</taxon>
    </lineage>
</organism>
<comment type="similarity">
    <text evidence="2 6">Belongs to the FPP/GGPP synthase family.</text>
</comment>
<dbReference type="PANTHER" id="PTHR11525">
    <property type="entry name" value="FARNESYL-PYROPHOSPHATE SYNTHETASE"/>
    <property type="match status" value="1"/>
</dbReference>
<comment type="cofactor">
    <cofactor evidence="1">
        <name>Mg(2+)</name>
        <dbReference type="ChEBI" id="CHEBI:18420"/>
    </cofactor>
</comment>
<evidence type="ECO:0000256" key="3">
    <source>
        <dbReference type="ARBA" id="ARBA00022679"/>
    </source>
</evidence>
<accession>A0A9R0I2X6</accession>
<reference evidence="7" key="1">
    <citation type="journal article" date="2021" name="Nat. Commun.">
        <title>Genomic analyses provide insights into spinach domestication and the genetic basis of agronomic traits.</title>
        <authorList>
            <person name="Cai X."/>
            <person name="Sun X."/>
            <person name="Xu C."/>
            <person name="Sun H."/>
            <person name="Wang X."/>
            <person name="Ge C."/>
            <person name="Zhang Z."/>
            <person name="Wang Q."/>
            <person name="Fei Z."/>
            <person name="Jiao C."/>
            <person name="Wang Q."/>
        </authorList>
    </citation>
    <scope>NUCLEOTIDE SEQUENCE [LARGE SCALE GENOMIC DNA]</scope>
    <source>
        <strain evidence="7">cv. Varoflay</strain>
    </source>
</reference>
<dbReference type="GO" id="GO:0045337">
    <property type="term" value="P:farnesyl diphosphate biosynthetic process"/>
    <property type="evidence" value="ECO:0000318"/>
    <property type="project" value="GO_Central"/>
</dbReference>
<gene>
    <name evidence="8" type="primary">LOC110782066</name>
</gene>
<protein>
    <submittedName>
        <fullName evidence="8">Farnesyl pyrophosphate synthase 1-like isoform X1</fullName>
    </submittedName>
</protein>
<keyword evidence="3 6" id="KW-0808">Transferase</keyword>
<sequence length="350" mass="40832">MRDFRSKFLDVFQVLKSELFDDPAFELIDFSRQWVDNTFTLELKNYIEDHQNPGGTLNRRFSVLDCYKFLKEGKELTDDELFLASALQCCINWLQAFFLELDDILDKPHTRQDQDCWFKDPKVCMFAANNGVILRQRIPRVLRKHFRDKKYYVDLLHLFDQVEFQTAGGQMNNLLITLEDEKDLSKYSSDLYGRIVHYKTANYSFYLPVACALLMSGEKLEDHLDTKSILMDMGKYLQVQIEYHDCFGDPQSGKTGTDIEDFKCSWLVVKALELCNDEQKKVLYENYGKQDPVCVATVKQLYNELNLQGVFAEYECQNYESLIISIEACPSAAVQVLLKSLLAEVYKRQN</sequence>
<evidence type="ECO:0000256" key="6">
    <source>
        <dbReference type="RuleBase" id="RU004466"/>
    </source>
</evidence>
<dbReference type="Pfam" id="PF00348">
    <property type="entry name" value="polyprenyl_synt"/>
    <property type="match status" value="1"/>
</dbReference>
<dbReference type="GO" id="GO:0004161">
    <property type="term" value="F:dimethylallyltranstransferase activity"/>
    <property type="evidence" value="ECO:0000318"/>
    <property type="project" value="GO_Central"/>
</dbReference>
<dbReference type="Gene3D" id="1.10.600.10">
    <property type="entry name" value="Farnesyl Diphosphate Synthase"/>
    <property type="match status" value="1"/>
</dbReference>
<evidence type="ECO:0000256" key="2">
    <source>
        <dbReference type="ARBA" id="ARBA00006706"/>
    </source>
</evidence>
<evidence type="ECO:0000313" key="7">
    <source>
        <dbReference type="Proteomes" id="UP000813463"/>
    </source>
</evidence>
<keyword evidence="4" id="KW-0479">Metal-binding</keyword>
<dbReference type="InterPro" id="IPR008949">
    <property type="entry name" value="Isoprenoid_synthase_dom_sf"/>
</dbReference>
<dbReference type="Proteomes" id="UP000813463">
    <property type="component" value="Chromosome 2"/>
</dbReference>
<dbReference type="InterPro" id="IPR039702">
    <property type="entry name" value="FPS1-like"/>
</dbReference>
<dbReference type="RefSeq" id="XP_021841827.2">
    <property type="nucleotide sequence ID" value="XM_021986135.2"/>
</dbReference>
<dbReference type="InterPro" id="IPR000092">
    <property type="entry name" value="Polyprenyl_synt"/>
</dbReference>
<evidence type="ECO:0000256" key="5">
    <source>
        <dbReference type="ARBA" id="ARBA00022842"/>
    </source>
</evidence>
<dbReference type="GeneID" id="110782066"/>
<dbReference type="CDD" id="cd00867">
    <property type="entry name" value="Trans_IPPS"/>
    <property type="match status" value="1"/>
</dbReference>
<evidence type="ECO:0000256" key="4">
    <source>
        <dbReference type="ARBA" id="ARBA00022723"/>
    </source>
</evidence>
<dbReference type="KEGG" id="soe:110782066"/>
<dbReference type="GO" id="GO:0005737">
    <property type="term" value="C:cytoplasm"/>
    <property type="evidence" value="ECO:0000318"/>
    <property type="project" value="GO_Central"/>
</dbReference>
<evidence type="ECO:0000313" key="8">
    <source>
        <dbReference type="RefSeq" id="XP_021841827.2"/>
    </source>
</evidence>
<dbReference type="GO" id="GO:0046872">
    <property type="term" value="F:metal ion binding"/>
    <property type="evidence" value="ECO:0007669"/>
    <property type="project" value="UniProtKB-KW"/>
</dbReference>
<reference evidence="8" key="2">
    <citation type="submission" date="2025-08" db="UniProtKB">
        <authorList>
            <consortium name="RefSeq"/>
        </authorList>
    </citation>
    <scope>IDENTIFICATION</scope>
    <source>
        <tissue evidence="8">Leaf</tissue>
    </source>
</reference>